<dbReference type="WBParaSite" id="Gr19_v10_g3329.t1">
    <property type="protein sequence ID" value="Gr19_v10_g3329.t1"/>
    <property type="gene ID" value="Gr19_v10_g3329"/>
</dbReference>
<reference evidence="3" key="1">
    <citation type="submission" date="2022-11" db="UniProtKB">
        <authorList>
            <consortium name="WormBaseParasite"/>
        </authorList>
    </citation>
    <scope>IDENTIFICATION</scope>
</reference>
<evidence type="ECO:0000313" key="2">
    <source>
        <dbReference type="Proteomes" id="UP000887572"/>
    </source>
</evidence>
<dbReference type="Proteomes" id="UP000887572">
    <property type="component" value="Unplaced"/>
</dbReference>
<protein>
    <submittedName>
        <fullName evidence="3">Uncharacterized protein</fullName>
    </submittedName>
</protein>
<feature type="chain" id="PRO_5036976254" evidence="1">
    <location>
        <begin position="23"/>
        <end position="215"/>
    </location>
</feature>
<dbReference type="AlphaFoldDB" id="A0A914HSE7"/>
<feature type="signal peptide" evidence="1">
    <location>
        <begin position="1"/>
        <end position="22"/>
    </location>
</feature>
<organism evidence="2 3">
    <name type="scientific">Globodera rostochiensis</name>
    <name type="common">Golden nematode worm</name>
    <name type="synonym">Heterodera rostochiensis</name>
    <dbReference type="NCBI Taxonomy" id="31243"/>
    <lineage>
        <taxon>Eukaryota</taxon>
        <taxon>Metazoa</taxon>
        <taxon>Ecdysozoa</taxon>
        <taxon>Nematoda</taxon>
        <taxon>Chromadorea</taxon>
        <taxon>Rhabditida</taxon>
        <taxon>Tylenchina</taxon>
        <taxon>Tylenchomorpha</taxon>
        <taxon>Tylenchoidea</taxon>
        <taxon>Heteroderidae</taxon>
        <taxon>Heteroderinae</taxon>
        <taxon>Globodera</taxon>
    </lineage>
</organism>
<evidence type="ECO:0000313" key="3">
    <source>
        <dbReference type="WBParaSite" id="Gr19_v10_g3329.t1"/>
    </source>
</evidence>
<proteinExistence type="predicted"/>
<name>A0A914HSE7_GLORO</name>
<keyword evidence="1" id="KW-0732">Signal</keyword>
<evidence type="ECO:0000256" key="1">
    <source>
        <dbReference type="SAM" id="SignalP"/>
    </source>
</evidence>
<accession>A0A914HSE7</accession>
<keyword evidence="2" id="KW-1185">Reference proteome</keyword>
<sequence>MEFWILIFVSLFASILLDKAESVKLELKTFDEIFGEGWWDKGEAEDLKMPAPTNFGQNVHHQIDRQNTQIGQIEPNIAENERKQKFDQRKAELMRDGFKNSYPSQIDETVAKELGLSFMTIYRWKRKLGQTKPNHKHSHSEQKELMKRYYDIKDNNRKIRDEDIAKILKIGSGTLIRWKKQFKRQQLHPNSVDSVEENAAGANIQEIVKSNLGSI</sequence>